<comment type="caution">
    <text evidence="2">The sequence shown here is derived from an EMBL/GenBank/DDBJ whole genome shotgun (WGS) entry which is preliminary data.</text>
</comment>
<reference evidence="2 3" key="1">
    <citation type="submission" date="2018-03" db="EMBL/GenBank/DDBJ databases">
        <title>Genomes of Pezizomycetes fungi and the evolution of truffles.</title>
        <authorList>
            <person name="Murat C."/>
            <person name="Payen T."/>
            <person name="Noel B."/>
            <person name="Kuo A."/>
            <person name="Martin F.M."/>
        </authorList>
    </citation>
    <scope>NUCLEOTIDE SEQUENCE [LARGE SCALE GENOMIC DNA]</scope>
    <source>
        <strain evidence="2">091103-1</strain>
    </source>
</reference>
<feature type="compositionally biased region" description="Polar residues" evidence="1">
    <location>
        <begin position="185"/>
        <end position="202"/>
    </location>
</feature>
<gene>
    <name evidence="2" type="ORF">C7212DRAFT_343016</name>
</gene>
<accession>A0A317SUX4</accession>
<dbReference type="AlphaFoldDB" id="A0A317SUX4"/>
<keyword evidence="3" id="KW-1185">Reference proteome</keyword>
<dbReference type="EMBL" id="PYWC01000025">
    <property type="protein sequence ID" value="PWW77206.1"/>
    <property type="molecule type" value="Genomic_DNA"/>
</dbReference>
<evidence type="ECO:0000256" key="1">
    <source>
        <dbReference type="SAM" id="MobiDB-lite"/>
    </source>
</evidence>
<proteinExistence type="predicted"/>
<feature type="region of interest" description="Disordered" evidence="1">
    <location>
        <begin position="225"/>
        <end position="282"/>
    </location>
</feature>
<dbReference type="Proteomes" id="UP000246991">
    <property type="component" value="Unassembled WGS sequence"/>
</dbReference>
<evidence type="ECO:0000313" key="3">
    <source>
        <dbReference type="Proteomes" id="UP000246991"/>
    </source>
</evidence>
<feature type="compositionally biased region" description="Basic and acidic residues" evidence="1">
    <location>
        <begin position="253"/>
        <end position="263"/>
    </location>
</feature>
<organism evidence="2 3">
    <name type="scientific">Tuber magnatum</name>
    <name type="common">white Piedmont truffle</name>
    <dbReference type="NCBI Taxonomy" id="42249"/>
    <lineage>
        <taxon>Eukaryota</taxon>
        <taxon>Fungi</taxon>
        <taxon>Dikarya</taxon>
        <taxon>Ascomycota</taxon>
        <taxon>Pezizomycotina</taxon>
        <taxon>Pezizomycetes</taxon>
        <taxon>Pezizales</taxon>
        <taxon>Tuberaceae</taxon>
        <taxon>Tuber</taxon>
    </lineage>
</organism>
<feature type="region of interest" description="Disordered" evidence="1">
    <location>
        <begin position="153"/>
        <end position="204"/>
    </location>
</feature>
<name>A0A317SUX4_9PEZI</name>
<evidence type="ECO:0000313" key="2">
    <source>
        <dbReference type="EMBL" id="PWW77206.1"/>
    </source>
</evidence>
<protein>
    <submittedName>
        <fullName evidence="2">Uncharacterized protein</fullName>
    </submittedName>
</protein>
<sequence>MAANNNLRYVHRLNRGKIPAVSGEGYQLPPGGLSGTIGPGLPGQAQKINQLKKTIGFDVYNKASYDGWRKAVKEHNPTRNYIKGQVLSENVFTEMFPWHEDIAPGVGSPCERRRSSGSGHVQASTAIAPADVAIPAALLPSGAPATCAHLLDYAGDDEQDPGSRAPNEDKDGGQQGIRLPLNPGIRQTQSPRRVETVPTSGSRRTHIVQCARLLGSRIHTGFDRNALLGRPRASRSNDDQNDGADNNEPGGDTGKRRDQRDGKIAMIKGSGNVDSHGVTEKV</sequence>